<dbReference type="InterPro" id="IPR018905">
    <property type="entry name" value="A-galactase_NEW3"/>
</dbReference>
<dbReference type="Gene3D" id="2.60.40.10">
    <property type="entry name" value="Immunoglobulins"/>
    <property type="match status" value="1"/>
</dbReference>
<keyword evidence="1" id="KW-1133">Transmembrane helix</keyword>
<dbReference type="AlphaFoldDB" id="A0AA97FC04"/>
<gene>
    <name evidence="3" type="ORF">F1737_05925</name>
</gene>
<dbReference type="KEGG" id="mefw:F1737_05925"/>
<evidence type="ECO:0000259" key="2">
    <source>
        <dbReference type="Pfam" id="PF10633"/>
    </source>
</evidence>
<dbReference type="Proteomes" id="UP001301797">
    <property type="component" value="Chromosome"/>
</dbReference>
<keyword evidence="4" id="KW-1185">Reference proteome</keyword>
<dbReference type="EMBL" id="CP043875">
    <property type="protein sequence ID" value="WOF16282.1"/>
    <property type="molecule type" value="Genomic_DNA"/>
</dbReference>
<evidence type="ECO:0000313" key="3">
    <source>
        <dbReference type="EMBL" id="WOF16282.1"/>
    </source>
</evidence>
<evidence type="ECO:0000256" key="1">
    <source>
        <dbReference type="SAM" id="Phobius"/>
    </source>
</evidence>
<dbReference type="PANTHER" id="PTHR39198:SF1">
    <property type="entry name" value="ALPHA-GALACTOSIDASE NEW3 DOMAIN-CONTAINING PROTEIN"/>
    <property type="match status" value="1"/>
</dbReference>
<feature type="domain" description="Alpha-galactosidase NEW3" evidence="2">
    <location>
        <begin position="364"/>
        <end position="438"/>
    </location>
</feature>
<evidence type="ECO:0000313" key="4">
    <source>
        <dbReference type="Proteomes" id="UP001301797"/>
    </source>
</evidence>
<reference evidence="3 4" key="1">
    <citation type="submission" date="2019-09" db="EMBL/GenBank/DDBJ databases">
        <title>The complete genome of Methanoplanus sp. FWC-SCC4.</title>
        <authorList>
            <person name="Chen S.-C."/>
            <person name="Zhou Y.-Z."/>
            <person name="Lai M.-C."/>
        </authorList>
    </citation>
    <scope>NUCLEOTIDE SEQUENCE [LARGE SCALE GENOMIC DNA]</scope>
    <source>
        <strain evidence="3 4">FWC-SCC4</strain>
    </source>
</reference>
<dbReference type="Pfam" id="PF10633">
    <property type="entry name" value="NPCBM_assoc"/>
    <property type="match status" value="1"/>
</dbReference>
<dbReference type="InterPro" id="IPR013783">
    <property type="entry name" value="Ig-like_fold"/>
</dbReference>
<feature type="transmembrane region" description="Helical" evidence="1">
    <location>
        <begin position="458"/>
        <end position="478"/>
    </location>
</feature>
<organism evidence="3 4">
    <name type="scientific">Methanochimaera problematica</name>
    <dbReference type="NCBI Taxonomy" id="2609417"/>
    <lineage>
        <taxon>Archaea</taxon>
        <taxon>Methanobacteriati</taxon>
        <taxon>Methanobacteriota</taxon>
        <taxon>Stenosarchaea group</taxon>
        <taxon>Methanomicrobia</taxon>
        <taxon>Methanomicrobiales</taxon>
        <taxon>Methanomicrobiaceae</taxon>
        <taxon>Methanochimaera</taxon>
    </lineage>
</organism>
<keyword evidence="1" id="KW-0812">Transmembrane</keyword>
<sequence>MKQNNRIKRFFVFNILILLVLGIVANPVTGGGSESSNIKISCKYPGMIIEAGETVKFDLVIENSGGNNYPKKLRVDTFKGEDDWEFRFLTDDREIDRIAFLQGESETIQLEVKTAGDTPVDTYQFRVCVDDGSLWLYLVIEKTHAGEDGVLKMEVVNEQGENIKGAMVSAFRDKSTTAYTKVFSTADGQVRTELDQGEYILLIEKNGYLCREIDNVNIQSGYTADIGTVMLERKNFGLDIDVKSPVVTSLIGQKPLYEMKLMNVGKSDDVFVFSSKNMSEGWYGRYKEILDSKSELSEVFIKAGDEKTVFLEIIPPYSITKGDYIFESVIRSSDDLEYVTELKATIKGSSDLQVFSEKYLYEITKGDSVEIPVKVLNNGNGVALTNIKLEVSAPEGWKVTTLPETIPVIAPGERKTVSLRVVPPSNIAASEYKITAKVISDQEEVSDSLRIVVNESSIIGILGIMLMFVVAGGVYYMYRKYERR</sequence>
<dbReference type="RefSeq" id="WP_317135695.1">
    <property type="nucleotide sequence ID" value="NZ_CP043875.1"/>
</dbReference>
<dbReference type="Gene3D" id="2.60.40.1120">
    <property type="entry name" value="Carboxypeptidase-like, regulatory domain"/>
    <property type="match status" value="1"/>
</dbReference>
<dbReference type="PANTHER" id="PTHR39198">
    <property type="entry name" value="HYPOTHETICAL MEMBRANE PROTEIN, CONSERVED"/>
    <property type="match status" value="1"/>
</dbReference>
<protein>
    <submittedName>
        <fullName evidence="3">Alpha-galactosidase</fullName>
    </submittedName>
</protein>
<proteinExistence type="predicted"/>
<dbReference type="GeneID" id="85229699"/>
<keyword evidence="1" id="KW-0472">Membrane</keyword>
<name>A0AA97FC04_9EURY</name>
<accession>A0AA97FC04</accession>